<dbReference type="EMBL" id="JAATJA010000002">
    <property type="protein sequence ID" value="NJB68902.1"/>
    <property type="molecule type" value="Genomic_DNA"/>
</dbReference>
<evidence type="ECO:0000256" key="1">
    <source>
        <dbReference type="SAM" id="MobiDB-lite"/>
    </source>
</evidence>
<dbReference type="GO" id="GO:0006171">
    <property type="term" value="P:cAMP biosynthetic process"/>
    <property type="evidence" value="ECO:0007669"/>
    <property type="project" value="InterPro"/>
</dbReference>
<proteinExistence type="predicted"/>
<dbReference type="EC" id="4.6.1.1" evidence="3"/>
<dbReference type="GO" id="GO:0004016">
    <property type="term" value="F:adenylate cyclase activity"/>
    <property type="evidence" value="ECO:0007669"/>
    <property type="project" value="UniProtKB-EC"/>
</dbReference>
<evidence type="ECO:0000313" key="3">
    <source>
        <dbReference type="EMBL" id="NJB68902.1"/>
    </source>
</evidence>
<protein>
    <submittedName>
        <fullName evidence="3">Adenylate cyclase class 1</fullName>
        <ecNumber evidence="3">4.6.1.1</ecNumber>
    </submittedName>
</protein>
<keyword evidence="4" id="KW-1185">Reference proteome</keyword>
<dbReference type="PANTHER" id="PTHR38760">
    <property type="entry name" value="ADENYLATE CYCLASE"/>
    <property type="match status" value="1"/>
</dbReference>
<dbReference type="InterPro" id="IPR001646">
    <property type="entry name" value="5peptide_repeat"/>
</dbReference>
<reference evidence="3 4" key="1">
    <citation type="submission" date="2020-03" db="EMBL/GenBank/DDBJ databases">
        <title>Genomic Encyclopedia of Type Strains, Phase IV (KMG-IV): sequencing the most valuable type-strain genomes for metagenomic binning, comparative biology and taxonomic classification.</title>
        <authorList>
            <person name="Goeker M."/>
        </authorList>
    </citation>
    <scope>NUCLEOTIDE SEQUENCE [LARGE SCALE GENOMIC DNA]</scope>
    <source>
        <strain evidence="3 4">DSM 24233</strain>
    </source>
</reference>
<gene>
    <name evidence="3" type="ORF">GGQ74_002575</name>
</gene>
<organism evidence="3 4">
    <name type="scientific">Desulfobaculum xiamenense</name>
    <dbReference type="NCBI Taxonomy" id="995050"/>
    <lineage>
        <taxon>Bacteria</taxon>
        <taxon>Pseudomonadati</taxon>
        <taxon>Thermodesulfobacteriota</taxon>
        <taxon>Desulfovibrionia</taxon>
        <taxon>Desulfovibrionales</taxon>
        <taxon>Desulfovibrionaceae</taxon>
        <taxon>Desulfobaculum</taxon>
    </lineage>
</organism>
<sequence length="1279" mass="141186">MTHPEQELPQLVKRLHGLTAHPPPERVRADIAKLMDEAHALFDAAPPEQAQDTRMRMALLLHARAAASEDAELRAFYVGLLPGLGVLAAPLALVLLAEADEESPLPVLTDFPEIFRFELVNRILLDDTAPTVRLRGIALAAVDDLAALPADTLNPLLADMVQHAIPLAFPLADALIHGPYGELLRRTIAAQCRKIESSERPGPELHDVLPAIVALADETIARLIIPLLAVRDPLALKAVLSTLTALSTHADDCLGKALLKPLTHPDQRVRTAALDALISTSPRDAGRILAAFFRRDTALRAAILSRAPLLAKPEAITFLTCQGVRDTAPEPDILRMLIALDTTAARAALSTSDMQDMAVLDMFPPMRPEPRLDAARAVAEFSPAPEQPKEKEPSRRKDKGFLGSLFGGGDTEEALSIQFGGDMVLESEHAGKRLSPIYEGRTLRGASFRGCLIENGTFEDCVFVDADFTDAILIGTRFAGCSFENCTFDRARFFDANLFDLRLSGGHGTNVAFAGCRLSLVDSCGAQLDGLFIGDCTVQTVRLTACDLTRCEIRSTHAGGVEMRHCLAEDATIADSDIICSTFTGTAMPRANITGLHTDSPHLARLRKTSRLRRAAETADSAPAMDKRELSDTTRKAARAVLDAWFEAEALQTASLAFRANNDRRVAWCLGKLGHPQADFFRLAPFFLHTETFERNSAELEPLALACRVSSYVPDYTTIEAARRHFPGASLPPSAPDPVHIEALYTIGSVGTIAQSESSDLDYWVCYDPEDMPEVLVDGLKFKMEAIERWADATFGLEVHFFTMDVTRIQDNNFGVSDAESSGTAQALLLKEEFYRTAVHAAGRIPVWWATPTGADDAAYTAAMRILTTQPWGDMFIDLGNLVDIPAEEFFGASLWQIVKALKSPFKSIMKFGLLEKYIATESDVRSPLLCERLKTNILAGRLGLADTDPYLLLFREVLGHYARAGEKDSVQLVRLSFFLKARVGRALSSQVRPLRREEREMADLFCAPGAMPSGLETGGDWPFQRLVTVGSMVNRFIVRTYMRVRDSQQDRNIAINPEDLTKLGRKIFATFSRRKNKIEHIPFMSLGGSSFRVLHFSAQAKKMGQPGLWEVQGAQEVSDSRRLDLVDLRKGPDLAEHVAWLTANGIYRPGMEVRGDYSISPVSARDLQRLMDRLVEFFPTKATFNTDISEMLKPERIVRAFFALNLVQPREQTAITEVSVIYATNWGELFCRTISVVDTTILDNPIQFLLENVEQEFTQPPEIDFFAPDRSSFPRPHV</sequence>
<dbReference type="InterPro" id="IPR024685">
    <property type="entry name" value="Adenylate_cyclase_1_N"/>
</dbReference>
<dbReference type="Proteomes" id="UP000580856">
    <property type="component" value="Unassembled WGS sequence"/>
</dbReference>
<keyword evidence="3" id="KW-0456">Lyase</keyword>
<name>A0A846QQZ1_9BACT</name>
<feature type="domain" description="Adenylate cyclase class-I N-terminal" evidence="2">
    <location>
        <begin position="652"/>
        <end position="849"/>
    </location>
</feature>
<dbReference type="InterPro" id="IPR000274">
    <property type="entry name" value="Adenylate_cyclase_1"/>
</dbReference>
<dbReference type="PANTHER" id="PTHR38760:SF1">
    <property type="entry name" value="ADENYLATE CYCLASE"/>
    <property type="match status" value="1"/>
</dbReference>
<feature type="region of interest" description="Disordered" evidence="1">
    <location>
        <begin position="381"/>
        <end position="402"/>
    </location>
</feature>
<dbReference type="Pfam" id="PF00805">
    <property type="entry name" value="Pentapeptide"/>
    <property type="match status" value="1"/>
</dbReference>
<dbReference type="SUPFAM" id="SSF141571">
    <property type="entry name" value="Pentapeptide repeat-like"/>
    <property type="match status" value="1"/>
</dbReference>
<dbReference type="Pfam" id="PF01295">
    <property type="entry name" value="Adenylate_cycl"/>
    <property type="match status" value="1"/>
</dbReference>
<evidence type="ECO:0000313" key="4">
    <source>
        <dbReference type="Proteomes" id="UP000580856"/>
    </source>
</evidence>
<comment type="caution">
    <text evidence="3">The sequence shown here is derived from an EMBL/GenBank/DDBJ whole genome shotgun (WGS) entry which is preliminary data.</text>
</comment>
<dbReference type="Pfam" id="PF12633">
    <property type="entry name" value="Adenyl_cycl_N"/>
    <property type="match status" value="1"/>
</dbReference>
<dbReference type="Gene3D" id="2.160.20.80">
    <property type="entry name" value="E3 ubiquitin-protein ligase SopA"/>
    <property type="match status" value="1"/>
</dbReference>
<dbReference type="RefSeq" id="WP_167941933.1">
    <property type="nucleotide sequence ID" value="NZ_JAATJA010000002.1"/>
</dbReference>
<evidence type="ECO:0000259" key="2">
    <source>
        <dbReference type="Pfam" id="PF12633"/>
    </source>
</evidence>
<dbReference type="AlphaFoldDB" id="A0A846QQZ1"/>
<accession>A0A846QQZ1</accession>